<reference evidence="2" key="1">
    <citation type="journal article" date="2014" name="Front. Microbiol.">
        <title>High frequency of phylogenetically diverse reductive dehalogenase-homologous genes in deep subseafloor sedimentary metagenomes.</title>
        <authorList>
            <person name="Kawai M."/>
            <person name="Futagami T."/>
            <person name="Toyoda A."/>
            <person name="Takaki Y."/>
            <person name="Nishi S."/>
            <person name="Hori S."/>
            <person name="Arai W."/>
            <person name="Tsubouchi T."/>
            <person name="Morono Y."/>
            <person name="Uchiyama I."/>
            <person name="Ito T."/>
            <person name="Fujiyama A."/>
            <person name="Inagaki F."/>
            <person name="Takami H."/>
        </authorList>
    </citation>
    <scope>NUCLEOTIDE SEQUENCE</scope>
    <source>
        <strain evidence="2">Expedition CK06-06</strain>
    </source>
</reference>
<dbReference type="SUPFAM" id="SSF48208">
    <property type="entry name" value="Six-hairpin glycosidases"/>
    <property type="match status" value="1"/>
</dbReference>
<dbReference type="AlphaFoldDB" id="X1H8U7"/>
<sequence>LIAKAQSVDDLKLTLDILTWAQLCTLPSGVLAEQVHPYTHAPLSVSPLTWSHAGVVIAIHEYIDKYHELQAQLHHRKKGT</sequence>
<evidence type="ECO:0000313" key="2">
    <source>
        <dbReference type="EMBL" id="GAH66611.1"/>
    </source>
</evidence>
<proteinExistence type="predicted"/>
<dbReference type="InterPro" id="IPR012341">
    <property type="entry name" value="6hp_glycosidase-like_sf"/>
</dbReference>
<feature type="domain" description="GH15-like" evidence="1">
    <location>
        <begin position="17"/>
        <end position="59"/>
    </location>
</feature>
<name>X1H8U7_9ZZZZ</name>
<protein>
    <recommendedName>
        <fullName evidence="1">GH15-like domain-containing protein</fullName>
    </recommendedName>
</protein>
<dbReference type="Gene3D" id="1.50.10.10">
    <property type="match status" value="1"/>
</dbReference>
<comment type="caution">
    <text evidence="2">The sequence shown here is derived from an EMBL/GenBank/DDBJ whole genome shotgun (WGS) entry which is preliminary data.</text>
</comment>
<gene>
    <name evidence="2" type="ORF">S03H2_52522</name>
</gene>
<dbReference type="GO" id="GO:0005975">
    <property type="term" value="P:carbohydrate metabolic process"/>
    <property type="evidence" value="ECO:0007669"/>
    <property type="project" value="InterPro"/>
</dbReference>
<evidence type="ECO:0000259" key="1">
    <source>
        <dbReference type="Pfam" id="PF00723"/>
    </source>
</evidence>
<organism evidence="2">
    <name type="scientific">marine sediment metagenome</name>
    <dbReference type="NCBI Taxonomy" id="412755"/>
    <lineage>
        <taxon>unclassified sequences</taxon>
        <taxon>metagenomes</taxon>
        <taxon>ecological metagenomes</taxon>
    </lineage>
</organism>
<accession>X1H8U7</accession>
<dbReference type="InterPro" id="IPR011613">
    <property type="entry name" value="GH15-like"/>
</dbReference>
<dbReference type="Pfam" id="PF00723">
    <property type="entry name" value="Glyco_hydro_15"/>
    <property type="match status" value="1"/>
</dbReference>
<feature type="non-terminal residue" evidence="2">
    <location>
        <position position="1"/>
    </location>
</feature>
<dbReference type="EMBL" id="BARU01033364">
    <property type="protein sequence ID" value="GAH66611.1"/>
    <property type="molecule type" value="Genomic_DNA"/>
</dbReference>
<dbReference type="InterPro" id="IPR008928">
    <property type="entry name" value="6-hairpin_glycosidase_sf"/>
</dbReference>